<organism evidence="2 3">
    <name type="scientific">Tolypocladium ophioglossoides (strain CBS 100239)</name>
    <name type="common">Snaketongue truffleclub</name>
    <name type="synonym">Elaphocordyceps ophioglossoides</name>
    <dbReference type="NCBI Taxonomy" id="1163406"/>
    <lineage>
        <taxon>Eukaryota</taxon>
        <taxon>Fungi</taxon>
        <taxon>Dikarya</taxon>
        <taxon>Ascomycota</taxon>
        <taxon>Pezizomycotina</taxon>
        <taxon>Sordariomycetes</taxon>
        <taxon>Hypocreomycetidae</taxon>
        <taxon>Hypocreales</taxon>
        <taxon>Ophiocordycipitaceae</taxon>
        <taxon>Tolypocladium</taxon>
    </lineage>
</organism>
<gene>
    <name evidence="2" type="ORF">TOPH_05470</name>
</gene>
<proteinExistence type="predicted"/>
<reference evidence="2 3" key="1">
    <citation type="journal article" date="2015" name="BMC Genomics">
        <title>The genome of the truffle-parasite Tolypocladium ophioglossoides and the evolution of antifungal peptaibiotics.</title>
        <authorList>
            <person name="Quandt C.A."/>
            <person name="Bushley K.E."/>
            <person name="Spatafora J.W."/>
        </authorList>
    </citation>
    <scope>NUCLEOTIDE SEQUENCE [LARGE SCALE GENOMIC DNA]</scope>
    <source>
        <strain evidence="2 3">CBS 100239</strain>
    </source>
</reference>
<dbReference type="EMBL" id="LFRF01000016">
    <property type="protein sequence ID" value="KND89912.1"/>
    <property type="molecule type" value="Genomic_DNA"/>
</dbReference>
<evidence type="ECO:0000313" key="2">
    <source>
        <dbReference type="EMBL" id="KND89912.1"/>
    </source>
</evidence>
<dbReference type="AlphaFoldDB" id="A0A0L0N770"/>
<name>A0A0L0N770_TOLOC</name>
<dbReference type="Proteomes" id="UP000036947">
    <property type="component" value="Unassembled WGS sequence"/>
</dbReference>
<keyword evidence="3" id="KW-1185">Reference proteome</keyword>
<evidence type="ECO:0000313" key="3">
    <source>
        <dbReference type="Proteomes" id="UP000036947"/>
    </source>
</evidence>
<comment type="caution">
    <text evidence="2">The sequence shown here is derived from an EMBL/GenBank/DDBJ whole genome shotgun (WGS) entry which is preliminary data.</text>
</comment>
<protein>
    <submittedName>
        <fullName evidence="2">Uncharacterized protein</fullName>
    </submittedName>
</protein>
<sequence>MRSCAGHRNSHLFIYPSHSTLLTPLVSHIPRPCCTIRLTRATGTRNGQTARGAGLVLGLRPGLYLERRAQLPLRAALSRQPDDALGPRGRDDAVVPRRSGPRKDRVRRGLAGGRRRGEGT</sequence>
<feature type="region of interest" description="Disordered" evidence="1">
    <location>
        <begin position="76"/>
        <end position="120"/>
    </location>
</feature>
<accession>A0A0L0N770</accession>
<evidence type="ECO:0000256" key="1">
    <source>
        <dbReference type="SAM" id="MobiDB-lite"/>
    </source>
</evidence>